<feature type="domain" description="C2H2-type" evidence="9">
    <location>
        <begin position="530"/>
        <end position="557"/>
    </location>
</feature>
<feature type="domain" description="C2H2-type" evidence="9">
    <location>
        <begin position="558"/>
        <end position="586"/>
    </location>
</feature>
<evidence type="ECO:0000256" key="3">
    <source>
        <dbReference type="ARBA" id="ARBA00022737"/>
    </source>
</evidence>
<dbReference type="Pfam" id="PF00096">
    <property type="entry name" value="zf-C2H2"/>
    <property type="match status" value="2"/>
</dbReference>
<dbReference type="EMBL" id="CP012524">
    <property type="protein sequence ID" value="ALC41156.1"/>
    <property type="molecule type" value="Genomic_DNA"/>
</dbReference>
<dbReference type="OrthoDB" id="8117402at2759"/>
<evidence type="ECO:0000313" key="12">
    <source>
        <dbReference type="Proteomes" id="UP000494163"/>
    </source>
</evidence>
<keyword evidence="12" id="KW-1185">Reference proteome</keyword>
<dbReference type="PANTHER" id="PTHR24404:SF114">
    <property type="entry name" value="KLUMPFUSS, ISOFORM B-RELATED"/>
    <property type="match status" value="1"/>
</dbReference>
<evidence type="ECO:0000256" key="8">
    <source>
        <dbReference type="PROSITE-ProRule" id="PRU00042"/>
    </source>
</evidence>
<keyword evidence="5" id="KW-0862">Zinc</keyword>
<dbReference type="STRING" id="30019.A0A0M5J2G3"/>
<feature type="domain" description="C2H2-type" evidence="9">
    <location>
        <begin position="473"/>
        <end position="500"/>
    </location>
</feature>
<feature type="domain" description="C2H2-type" evidence="9">
    <location>
        <begin position="445"/>
        <end position="473"/>
    </location>
</feature>
<feature type="domain" description="C2H2-type" evidence="9">
    <location>
        <begin position="501"/>
        <end position="529"/>
    </location>
</feature>
<dbReference type="GO" id="GO:0006357">
    <property type="term" value="P:regulation of transcription by RNA polymerase II"/>
    <property type="evidence" value="ECO:0007669"/>
    <property type="project" value="TreeGrafter"/>
</dbReference>
<feature type="domain" description="MADF" evidence="10">
    <location>
        <begin position="318"/>
        <end position="411"/>
    </location>
</feature>
<dbReference type="AlphaFoldDB" id="A0A0M5J2G3"/>
<accession>A0A0M5J2G3</accession>
<reference evidence="11 12" key="1">
    <citation type="submission" date="2015-08" db="EMBL/GenBank/DDBJ databases">
        <title>Ancestral chromatin configuration constrains chromatin evolution on differentiating sex chromosomes in Drosophila.</title>
        <authorList>
            <person name="Zhou Q."/>
            <person name="Bachtrog D."/>
        </authorList>
    </citation>
    <scope>NUCLEOTIDE SEQUENCE [LARGE SCALE GENOMIC DNA]</scope>
    <source>
        <tissue evidence="11">Whole larvae</tissue>
    </source>
</reference>
<dbReference type="Gene3D" id="3.30.160.60">
    <property type="entry name" value="Classic Zinc Finger"/>
    <property type="match status" value="4"/>
</dbReference>
<evidence type="ECO:0000313" key="11">
    <source>
        <dbReference type="EMBL" id="ALC41156.1"/>
    </source>
</evidence>
<dbReference type="SMART" id="SM00355">
    <property type="entry name" value="ZnF_C2H2"/>
    <property type="match status" value="7"/>
</dbReference>
<evidence type="ECO:0000256" key="4">
    <source>
        <dbReference type="ARBA" id="ARBA00022771"/>
    </source>
</evidence>
<dbReference type="PROSITE" id="PS00028">
    <property type="entry name" value="ZINC_FINGER_C2H2_1"/>
    <property type="match status" value="5"/>
</dbReference>
<dbReference type="GO" id="GO:0003700">
    <property type="term" value="F:DNA-binding transcription factor activity"/>
    <property type="evidence" value="ECO:0007669"/>
    <property type="project" value="TreeGrafter"/>
</dbReference>
<comment type="subcellular location">
    <subcellularLocation>
        <location evidence="1">Nucleus</location>
    </subcellularLocation>
</comment>
<keyword evidence="3" id="KW-0677">Repeat</keyword>
<dbReference type="InterPro" id="IPR013087">
    <property type="entry name" value="Znf_C2H2_type"/>
</dbReference>
<protein>
    <submittedName>
        <fullName evidence="11">CG1603</fullName>
    </submittedName>
</protein>
<dbReference type="OMA" id="HINGFHL"/>
<evidence type="ECO:0000256" key="2">
    <source>
        <dbReference type="ARBA" id="ARBA00022723"/>
    </source>
</evidence>
<evidence type="ECO:0000259" key="9">
    <source>
        <dbReference type="PROSITE" id="PS50157"/>
    </source>
</evidence>
<dbReference type="GO" id="GO:0000978">
    <property type="term" value="F:RNA polymerase II cis-regulatory region sequence-specific DNA binding"/>
    <property type="evidence" value="ECO:0007669"/>
    <property type="project" value="TreeGrafter"/>
</dbReference>
<dbReference type="InterPro" id="IPR050589">
    <property type="entry name" value="Ikaros_C2H2-ZF"/>
</dbReference>
<feature type="domain" description="C2H2-type" evidence="9">
    <location>
        <begin position="415"/>
        <end position="444"/>
    </location>
</feature>
<keyword evidence="6" id="KW-0238">DNA-binding</keyword>
<dbReference type="SMR" id="A0A0M5J2G3"/>
<dbReference type="FunFam" id="3.30.160.60:FF:000176">
    <property type="entry name" value="zinc finger protein 70"/>
    <property type="match status" value="1"/>
</dbReference>
<dbReference type="GO" id="GO:0008270">
    <property type="term" value="F:zinc ion binding"/>
    <property type="evidence" value="ECO:0007669"/>
    <property type="project" value="UniProtKB-KW"/>
</dbReference>
<dbReference type="PANTHER" id="PTHR24404">
    <property type="entry name" value="ZINC FINGER PROTEIN"/>
    <property type="match status" value="1"/>
</dbReference>
<dbReference type="InterPro" id="IPR006578">
    <property type="entry name" value="MADF-dom"/>
</dbReference>
<evidence type="ECO:0000259" key="10">
    <source>
        <dbReference type="PROSITE" id="PS51029"/>
    </source>
</evidence>
<gene>
    <name evidence="11" type="ORF">Dbus_chr2Rg735</name>
</gene>
<dbReference type="InterPro" id="IPR036236">
    <property type="entry name" value="Znf_C2H2_sf"/>
</dbReference>
<sequence>MEVCGNILVSSDYNRFSLSCIYCSIENEMHDWQQFIVHMRSEHSLDDTEAGSVKIETESIHSENPYEQNEYAASLSDGALSATQEVWEEDYLDFDNDELFEDADDAHSVTIVSEASHTSNVDAVNELFFAESNEYEIVEEKEFKQNWPGLLMDNNEQQNFDESSASDCSFDNSTTRKQRHVMPLKRTLKVSFFRTDPRVLIFIEEFKRHSCLWNPLDTKFGDEKAQLFAHSAIIETMDKKANILFNESELVKSINQLVEQYSIAKERYDENKLFGRSAKMFEMCKFLANSYSPEHDDEEEKSDVIQLNFKEPNDMTSAFINVYANFPVLYDISHKDFKSVDSRTQAYIKMSEELAPEVLVNETEVHLAVLRLRKWAYMALRRVKSKELRRACTKTELHYLQMCNFLPPKSESLTFSCTLCRKRFFIDYSLRAHMVKDHQLGELPYLCSQCPRRFFKPHDLERHKLRQHCEKMFQCEYCDSKFSVPSDLKMHTRVHTGEKPYVCEICGKAFRLKLLLDYHINGRHFDLRPFKCDICNKSYRKRVQLKNHVKVHLNIRDKRCEDCGAAFTCPTSLSRHRKTMHRKINTHST</sequence>
<dbReference type="Pfam" id="PF10545">
    <property type="entry name" value="MADF_DNA_bdg"/>
    <property type="match status" value="2"/>
</dbReference>
<name>A0A0M5J2G3_DROBS</name>
<evidence type="ECO:0000256" key="6">
    <source>
        <dbReference type="ARBA" id="ARBA00023125"/>
    </source>
</evidence>
<dbReference type="PROSITE" id="PS51029">
    <property type="entry name" value="MADF"/>
    <property type="match status" value="1"/>
</dbReference>
<dbReference type="Proteomes" id="UP000494163">
    <property type="component" value="Chromosome 2R"/>
</dbReference>
<keyword evidence="4 8" id="KW-0863">Zinc-finger</keyword>
<proteinExistence type="predicted"/>
<evidence type="ECO:0000256" key="5">
    <source>
        <dbReference type="ARBA" id="ARBA00022833"/>
    </source>
</evidence>
<dbReference type="FunFam" id="3.30.160.60:FF:000065">
    <property type="entry name" value="B-cell CLL/lymphoma 6, member B"/>
    <property type="match status" value="1"/>
</dbReference>
<evidence type="ECO:0000256" key="1">
    <source>
        <dbReference type="ARBA" id="ARBA00004123"/>
    </source>
</evidence>
<organism evidence="11 12">
    <name type="scientific">Drosophila busckii</name>
    <name type="common">Fruit fly</name>
    <dbReference type="NCBI Taxonomy" id="30019"/>
    <lineage>
        <taxon>Eukaryota</taxon>
        <taxon>Metazoa</taxon>
        <taxon>Ecdysozoa</taxon>
        <taxon>Arthropoda</taxon>
        <taxon>Hexapoda</taxon>
        <taxon>Insecta</taxon>
        <taxon>Pterygota</taxon>
        <taxon>Neoptera</taxon>
        <taxon>Endopterygota</taxon>
        <taxon>Diptera</taxon>
        <taxon>Brachycera</taxon>
        <taxon>Muscomorpha</taxon>
        <taxon>Ephydroidea</taxon>
        <taxon>Drosophilidae</taxon>
        <taxon>Drosophila</taxon>
    </lineage>
</organism>
<dbReference type="SUPFAM" id="SSF57667">
    <property type="entry name" value="beta-beta-alpha zinc fingers"/>
    <property type="match status" value="4"/>
</dbReference>
<dbReference type="GO" id="GO:0005634">
    <property type="term" value="C:nucleus"/>
    <property type="evidence" value="ECO:0007669"/>
    <property type="project" value="UniProtKB-SubCell"/>
</dbReference>
<keyword evidence="7" id="KW-0539">Nucleus</keyword>
<evidence type="ECO:0000256" key="7">
    <source>
        <dbReference type="ARBA" id="ARBA00023242"/>
    </source>
</evidence>
<keyword evidence="2" id="KW-0479">Metal-binding</keyword>
<dbReference type="SMART" id="SM00595">
    <property type="entry name" value="MADF"/>
    <property type="match status" value="2"/>
</dbReference>
<dbReference type="PROSITE" id="PS50157">
    <property type="entry name" value="ZINC_FINGER_C2H2_2"/>
    <property type="match status" value="6"/>
</dbReference>